<evidence type="ECO:0000256" key="1">
    <source>
        <dbReference type="SAM" id="MobiDB-lite"/>
    </source>
</evidence>
<feature type="compositionally biased region" description="Polar residues" evidence="1">
    <location>
        <begin position="21"/>
        <end position="32"/>
    </location>
</feature>
<evidence type="ECO:0000313" key="2">
    <source>
        <dbReference type="EMBL" id="EXJ62437.1"/>
    </source>
</evidence>
<accession>W9W2Z7</accession>
<dbReference type="OrthoDB" id="4161214at2759"/>
<sequence>MVTGSTVDDSDDGSCYYTASLGEQSQEMSRTGSGHVETPSGDLPRLDDPFDGGLVDDHEDHLLELDTSFVRSTSRDPSSAPIDVAPRNTQTARPPARAFRIEMPPVPAYPIRDAQREAVGADKFEIWGTDVGRDRFLRDQQILLASWGVTPSQSSACVLVPGMWSHADPERLLERFDMHTLPPNSVSRLWLSRAAAWFAEPRRGVDIDNFFGDGPFMPMQGSHRCHHPHYVNPTHAVYDPAHTNSEREYYRNAAREFRRYGFDAPPFCDRHDRPCLMRQAALTTTEAYIIQFVNLCEAKGKPLPFDVPGKPPKHEFPTFETKLPVSFSSSSAAIASQDLVHGAAFRLGFVHGEPTLGDGISMTTKHAVQFVPDLPLIIVNASLFTTMMD</sequence>
<feature type="region of interest" description="Disordered" evidence="1">
    <location>
        <begin position="1"/>
        <end position="55"/>
    </location>
</feature>
<dbReference type="EMBL" id="AMGW01000002">
    <property type="protein sequence ID" value="EXJ62437.1"/>
    <property type="molecule type" value="Genomic_DNA"/>
</dbReference>
<comment type="caution">
    <text evidence="2">The sequence shown here is derived from an EMBL/GenBank/DDBJ whole genome shotgun (WGS) entry which is preliminary data.</text>
</comment>
<keyword evidence="3" id="KW-1185">Reference proteome</keyword>
<dbReference type="HOGENOM" id="CLU_709809_0_0_1"/>
<protein>
    <submittedName>
        <fullName evidence="2">Uncharacterized protein</fullName>
    </submittedName>
</protein>
<dbReference type="Proteomes" id="UP000019473">
    <property type="component" value="Unassembled WGS sequence"/>
</dbReference>
<gene>
    <name evidence="2" type="ORF">A1O7_02872</name>
</gene>
<evidence type="ECO:0000313" key="3">
    <source>
        <dbReference type="Proteomes" id="UP000019473"/>
    </source>
</evidence>
<name>W9W2Z7_9EURO</name>
<proteinExistence type="predicted"/>
<feature type="region of interest" description="Disordered" evidence="1">
    <location>
        <begin position="69"/>
        <end position="94"/>
    </location>
</feature>
<organism evidence="2 3">
    <name type="scientific">Cladophialophora yegresii CBS 114405</name>
    <dbReference type="NCBI Taxonomy" id="1182544"/>
    <lineage>
        <taxon>Eukaryota</taxon>
        <taxon>Fungi</taxon>
        <taxon>Dikarya</taxon>
        <taxon>Ascomycota</taxon>
        <taxon>Pezizomycotina</taxon>
        <taxon>Eurotiomycetes</taxon>
        <taxon>Chaetothyriomycetidae</taxon>
        <taxon>Chaetothyriales</taxon>
        <taxon>Herpotrichiellaceae</taxon>
        <taxon>Cladophialophora</taxon>
    </lineage>
</organism>
<dbReference type="VEuPathDB" id="FungiDB:A1O7_02872"/>
<dbReference type="AlphaFoldDB" id="W9W2Z7"/>
<dbReference type="RefSeq" id="XP_007755091.1">
    <property type="nucleotide sequence ID" value="XM_007756901.1"/>
</dbReference>
<reference evidence="2 3" key="1">
    <citation type="submission" date="2013-03" db="EMBL/GenBank/DDBJ databases">
        <title>The Genome Sequence of Cladophialophora yegresii CBS 114405.</title>
        <authorList>
            <consortium name="The Broad Institute Genomics Platform"/>
            <person name="Cuomo C."/>
            <person name="de Hoog S."/>
            <person name="Gorbushina A."/>
            <person name="Walker B."/>
            <person name="Young S.K."/>
            <person name="Zeng Q."/>
            <person name="Gargeya S."/>
            <person name="Fitzgerald M."/>
            <person name="Haas B."/>
            <person name="Abouelleil A."/>
            <person name="Allen A.W."/>
            <person name="Alvarado L."/>
            <person name="Arachchi H.M."/>
            <person name="Berlin A.M."/>
            <person name="Chapman S.B."/>
            <person name="Gainer-Dewar J."/>
            <person name="Goldberg J."/>
            <person name="Griggs A."/>
            <person name="Gujja S."/>
            <person name="Hansen M."/>
            <person name="Howarth C."/>
            <person name="Imamovic A."/>
            <person name="Ireland A."/>
            <person name="Larimer J."/>
            <person name="McCowan C."/>
            <person name="Murphy C."/>
            <person name="Pearson M."/>
            <person name="Poon T.W."/>
            <person name="Priest M."/>
            <person name="Roberts A."/>
            <person name="Saif S."/>
            <person name="Shea T."/>
            <person name="Sisk P."/>
            <person name="Sykes S."/>
            <person name="Wortman J."/>
            <person name="Nusbaum C."/>
            <person name="Birren B."/>
        </authorList>
    </citation>
    <scope>NUCLEOTIDE SEQUENCE [LARGE SCALE GENOMIC DNA]</scope>
    <source>
        <strain evidence="2 3">CBS 114405</strain>
    </source>
</reference>
<dbReference type="GeneID" id="19177476"/>